<gene>
    <name evidence="2" type="ORF">DPMN_020602</name>
</gene>
<keyword evidence="1" id="KW-0812">Transmembrane</keyword>
<dbReference type="Proteomes" id="UP000828390">
    <property type="component" value="Unassembled WGS sequence"/>
</dbReference>
<organism evidence="2 3">
    <name type="scientific">Dreissena polymorpha</name>
    <name type="common">Zebra mussel</name>
    <name type="synonym">Mytilus polymorpha</name>
    <dbReference type="NCBI Taxonomy" id="45954"/>
    <lineage>
        <taxon>Eukaryota</taxon>
        <taxon>Metazoa</taxon>
        <taxon>Spiralia</taxon>
        <taxon>Lophotrochozoa</taxon>
        <taxon>Mollusca</taxon>
        <taxon>Bivalvia</taxon>
        <taxon>Autobranchia</taxon>
        <taxon>Heteroconchia</taxon>
        <taxon>Euheterodonta</taxon>
        <taxon>Imparidentia</taxon>
        <taxon>Neoheterodontei</taxon>
        <taxon>Myida</taxon>
        <taxon>Dreissenoidea</taxon>
        <taxon>Dreissenidae</taxon>
        <taxon>Dreissena</taxon>
    </lineage>
</organism>
<accession>A0A9D4NLB8</accession>
<evidence type="ECO:0000313" key="3">
    <source>
        <dbReference type="Proteomes" id="UP000828390"/>
    </source>
</evidence>
<keyword evidence="1" id="KW-0472">Membrane</keyword>
<protein>
    <submittedName>
        <fullName evidence="2">Uncharacterized protein</fullName>
    </submittedName>
</protein>
<proteinExistence type="predicted"/>
<evidence type="ECO:0000256" key="1">
    <source>
        <dbReference type="SAM" id="Phobius"/>
    </source>
</evidence>
<name>A0A9D4NLB8_DREPO</name>
<reference evidence="2" key="1">
    <citation type="journal article" date="2019" name="bioRxiv">
        <title>The Genome of the Zebra Mussel, Dreissena polymorpha: A Resource for Invasive Species Research.</title>
        <authorList>
            <person name="McCartney M.A."/>
            <person name="Auch B."/>
            <person name="Kono T."/>
            <person name="Mallez S."/>
            <person name="Zhang Y."/>
            <person name="Obille A."/>
            <person name="Becker A."/>
            <person name="Abrahante J.E."/>
            <person name="Garbe J."/>
            <person name="Badalamenti J.P."/>
            <person name="Herman A."/>
            <person name="Mangelson H."/>
            <person name="Liachko I."/>
            <person name="Sullivan S."/>
            <person name="Sone E.D."/>
            <person name="Koren S."/>
            <person name="Silverstein K.A.T."/>
            <person name="Beckman K.B."/>
            <person name="Gohl D.M."/>
        </authorList>
    </citation>
    <scope>NUCLEOTIDE SEQUENCE</scope>
    <source>
        <strain evidence="2">Duluth1</strain>
        <tissue evidence="2">Whole animal</tissue>
    </source>
</reference>
<feature type="transmembrane region" description="Helical" evidence="1">
    <location>
        <begin position="28"/>
        <end position="51"/>
    </location>
</feature>
<keyword evidence="3" id="KW-1185">Reference proteome</keyword>
<sequence>MRLTPFNKSCCRNSRVWGGAFGVGTHSIYGPVAAAAVAATRAISSILAVFWDMGLHSRFLQDPMH</sequence>
<comment type="caution">
    <text evidence="2">The sequence shown here is derived from an EMBL/GenBank/DDBJ whole genome shotgun (WGS) entry which is preliminary data.</text>
</comment>
<dbReference type="AlphaFoldDB" id="A0A9D4NLB8"/>
<reference evidence="2" key="2">
    <citation type="submission" date="2020-11" db="EMBL/GenBank/DDBJ databases">
        <authorList>
            <person name="McCartney M.A."/>
            <person name="Auch B."/>
            <person name="Kono T."/>
            <person name="Mallez S."/>
            <person name="Becker A."/>
            <person name="Gohl D.M."/>
            <person name="Silverstein K.A.T."/>
            <person name="Koren S."/>
            <person name="Bechman K.B."/>
            <person name="Herman A."/>
            <person name="Abrahante J.E."/>
            <person name="Garbe J."/>
        </authorList>
    </citation>
    <scope>NUCLEOTIDE SEQUENCE</scope>
    <source>
        <strain evidence="2">Duluth1</strain>
        <tissue evidence="2">Whole animal</tissue>
    </source>
</reference>
<keyword evidence="1" id="KW-1133">Transmembrane helix</keyword>
<dbReference type="EMBL" id="JAIWYP010000001">
    <property type="protein sequence ID" value="KAH3896425.1"/>
    <property type="molecule type" value="Genomic_DNA"/>
</dbReference>
<evidence type="ECO:0000313" key="2">
    <source>
        <dbReference type="EMBL" id="KAH3896425.1"/>
    </source>
</evidence>